<keyword evidence="1" id="KW-1133">Transmembrane helix</keyword>
<protein>
    <recommendedName>
        <fullName evidence="4">Integral membrane protein</fullName>
    </recommendedName>
</protein>
<keyword evidence="1" id="KW-0472">Membrane</keyword>
<dbReference type="Proteomes" id="UP000002212">
    <property type="component" value="Plasmid pKNR"/>
</dbReference>
<evidence type="ECO:0000313" key="3">
    <source>
        <dbReference type="Proteomes" id="UP000002212"/>
    </source>
</evidence>
<organism evidence="2 3">
    <name type="scientific">Rhodococcus opacus (strain B4)</name>
    <dbReference type="NCBI Taxonomy" id="632772"/>
    <lineage>
        <taxon>Bacteria</taxon>
        <taxon>Bacillati</taxon>
        <taxon>Actinomycetota</taxon>
        <taxon>Actinomycetes</taxon>
        <taxon>Mycobacteriales</taxon>
        <taxon>Nocardiaceae</taxon>
        <taxon>Rhodococcus</taxon>
    </lineage>
</organism>
<dbReference type="PATRIC" id="fig|632772.20.peg.7585"/>
<feature type="transmembrane region" description="Helical" evidence="1">
    <location>
        <begin position="34"/>
        <end position="52"/>
    </location>
</feature>
<proteinExistence type="predicted"/>
<evidence type="ECO:0000256" key="1">
    <source>
        <dbReference type="SAM" id="Phobius"/>
    </source>
</evidence>
<dbReference type="KEGG" id="rop:ROP_pKNR-00160"/>
<evidence type="ECO:0000313" key="2">
    <source>
        <dbReference type="EMBL" id="BAH56108.1"/>
    </source>
</evidence>
<name>C1BE68_RHOOB</name>
<dbReference type="AlphaFoldDB" id="C1BE68"/>
<keyword evidence="1" id="KW-0812">Transmembrane</keyword>
<feature type="transmembrane region" description="Helical" evidence="1">
    <location>
        <begin position="72"/>
        <end position="94"/>
    </location>
</feature>
<sequence>MMLLQSTLDTISVLAQGIELPPEPPPKSEKLLELGRWASWVVMFAGVLALVYGGGKFGWEKFNGGSLESPKIIAGALVGGVIAASAGGIMASVVS</sequence>
<geneLocation type="plasmid" evidence="2 3">
    <name>pKNR</name>
</geneLocation>
<reference evidence="2 3" key="1">
    <citation type="submission" date="2009-03" db="EMBL/GenBank/DDBJ databases">
        <title>Comparison of the complete genome sequences of Rhodococcus erythropolis PR4 and Rhodococcus opacus B4.</title>
        <authorList>
            <person name="Takarada H."/>
            <person name="Sekine M."/>
            <person name="Hosoyama A."/>
            <person name="Yamada R."/>
            <person name="Fujisawa T."/>
            <person name="Omata S."/>
            <person name="Shimizu A."/>
            <person name="Tsukatani N."/>
            <person name="Tanikawa S."/>
            <person name="Fujita N."/>
            <person name="Harayama S."/>
        </authorList>
    </citation>
    <scope>NUCLEOTIDE SEQUENCE [LARGE SCALE GENOMIC DNA]</scope>
    <source>
        <strain evidence="2 3">B4</strain>
        <plasmid evidence="2 3">pKNR</plasmid>
    </source>
</reference>
<evidence type="ECO:0008006" key="4">
    <source>
        <dbReference type="Google" id="ProtNLM"/>
    </source>
</evidence>
<accession>C1BE68</accession>
<dbReference type="EMBL" id="AP011118">
    <property type="protein sequence ID" value="BAH56108.1"/>
    <property type="molecule type" value="Genomic_DNA"/>
</dbReference>
<gene>
    <name evidence="2" type="ordered locus">ROP_pKNR-00160</name>
</gene>
<keyword evidence="2" id="KW-0614">Plasmid</keyword>
<dbReference type="HOGENOM" id="CLU_157925_0_0_11"/>